<dbReference type="Pfam" id="PF03308">
    <property type="entry name" value="MeaB"/>
    <property type="match status" value="1"/>
</dbReference>
<name>A0A328AL46_9CAUL</name>
<dbReference type="RefSeq" id="WP_111529025.1">
    <property type="nucleotide sequence ID" value="NZ_JBHRSG010000003.1"/>
</dbReference>
<sequence length="280" mass="30129">MAWLDDFLAAEGLPDRYRETVERVARPLAATAAEARRANGRSVVVGICGAQGSGKSTLAMAVKALLAEDGLSAAVLSLDDLYLPRAERARLAHEVHPLLITRGPPGTHDPALGVATLAALARAGPVPLPRFDKAADERRPAADWDVAQGPVDVVLFEGWCVGARPQPQEALAAPVNALERDEDPDGRWRGFVNTALAGAYAPLFARLDRLALLAAPGFETVAAWREEQEAKLRERTGGGMAPGQIGRFVAHYERLTRWILEEMPPRADAVFRLAADRTPT</sequence>
<protein>
    <submittedName>
        <fullName evidence="1">Kinase</fullName>
    </submittedName>
</protein>
<keyword evidence="1" id="KW-0808">Transferase</keyword>
<dbReference type="OrthoDB" id="455474at2"/>
<dbReference type="Gene3D" id="3.40.50.300">
    <property type="entry name" value="P-loop containing nucleotide triphosphate hydrolases"/>
    <property type="match status" value="1"/>
</dbReference>
<proteinExistence type="predicted"/>
<keyword evidence="1" id="KW-0418">Kinase</keyword>
<accession>A0A328AL46</accession>
<dbReference type="SUPFAM" id="SSF52540">
    <property type="entry name" value="P-loop containing nucleoside triphosphate hydrolases"/>
    <property type="match status" value="1"/>
</dbReference>
<dbReference type="InterPro" id="IPR027417">
    <property type="entry name" value="P-loop_NTPase"/>
</dbReference>
<dbReference type="GO" id="GO:0016301">
    <property type="term" value="F:kinase activity"/>
    <property type="evidence" value="ECO:0007669"/>
    <property type="project" value="UniProtKB-KW"/>
</dbReference>
<dbReference type="EMBL" id="QFYQ01000001">
    <property type="protein sequence ID" value="RAK55277.1"/>
    <property type="molecule type" value="Genomic_DNA"/>
</dbReference>
<dbReference type="AlphaFoldDB" id="A0A328AL46"/>
<evidence type="ECO:0000313" key="1">
    <source>
        <dbReference type="EMBL" id="RAK55277.1"/>
    </source>
</evidence>
<dbReference type="Proteomes" id="UP000249254">
    <property type="component" value="Unassembled WGS sequence"/>
</dbReference>
<gene>
    <name evidence="1" type="ORF">DJ017_12510</name>
</gene>
<comment type="caution">
    <text evidence="1">The sequence shown here is derived from an EMBL/GenBank/DDBJ whole genome shotgun (WGS) entry which is preliminary data.</text>
</comment>
<organism evidence="1 2">
    <name type="scientific">Phenylobacterium soli</name>
    <dbReference type="NCBI Taxonomy" id="2170551"/>
    <lineage>
        <taxon>Bacteria</taxon>
        <taxon>Pseudomonadati</taxon>
        <taxon>Pseudomonadota</taxon>
        <taxon>Alphaproteobacteria</taxon>
        <taxon>Caulobacterales</taxon>
        <taxon>Caulobacteraceae</taxon>
        <taxon>Phenylobacterium</taxon>
    </lineage>
</organism>
<keyword evidence="2" id="KW-1185">Reference proteome</keyword>
<evidence type="ECO:0000313" key="2">
    <source>
        <dbReference type="Proteomes" id="UP000249254"/>
    </source>
</evidence>
<dbReference type="PANTHER" id="PTHR10285">
    <property type="entry name" value="URIDINE KINASE"/>
    <property type="match status" value="1"/>
</dbReference>
<reference evidence="2" key="1">
    <citation type="submission" date="2018-05" db="EMBL/GenBank/DDBJ databases">
        <authorList>
            <person name="Li X."/>
        </authorList>
    </citation>
    <scope>NUCLEOTIDE SEQUENCE [LARGE SCALE GENOMIC DNA]</scope>
    <source>
        <strain evidence="2">LX32</strain>
    </source>
</reference>